<feature type="compositionally biased region" description="Low complexity" evidence="1">
    <location>
        <begin position="23"/>
        <end position="36"/>
    </location>
</feature>
<dbReference type="EMBL" id="NNAY01003591">
    <property type="protein sequence ID" value="OXU19138.1"/>
    <property type="molecule type" value="Genomic_DNA"/>
</dbReference>
<proteinExistence type="predicted"/>
<keyword evidence="3" id="KW-1185">Reference proteome</keyword>
<evidence type="ECO:0000256" key="1">
    <source>
        <dbReference type="SAM" id="MobiDB-lite"/>
    </source>
</evidence>
<reference evidence="2 3" key="1">
    <citation type="journal article" date="2017" name="Curr. Biol.">
        <title>The Evolution of Venom by Co-option of Single-Copy Genes.</title>
        <authorList>
            <person name="Martinson E.O."/>
            <person name="Mrinalini"/>
            <person name="Kelkar Y.D."/>
            <person name="Chang C.H."/>
            <person name="Werren J.H."/>
        </authorList>
    </citation>
    <scope>NUCLEOTIDE SEQUENCE [LARGE SCALE GENOMIC DNA]</scope>
    <source>
        <strain evidence="2 3">Alberta</strain>
        <tissue evidence="2">Whole body</tissue>
    </source>
</reference>
<gene>
    <name evidence="2" type="ORF">TSAR_001984</name>
</gene>
<dbReference type="AlphaFoldDB" id="A0A232ELE3"/>
<sequence>MEHARKMIIVPEVMAERLQNITQPSSVHPQQQQQQPLSPPLPAEGSVQTPRDNLSRLDTEMYEILNSKKFTNEDEKCENYLQTLRRFLFLKQIEEPRDENLATPLSEETIIENGSLVPQSNIADLLSDVLVKEKKGDQYEPPAGQFQFAKFIARSETPDEFVINTNVAKMIRQILTRIKAGKRKSAAQ</sequence>
<accession>A0A232ELE3</accession>
<feature type="region of interest" description="Disordered" evidence="1">
    <location>
        <begin position="20"/>
        <end position="54"/>
    </location>
</feature>
<evidence type="ECO:0000313" key="3">
    <source>
        <dbReference type="Proteomes" id="UP000215335"/>
    </source>
</evidence>
<dbReference type="OrthoDB" id="10068277at2759"/>
<dbReference type="Proteomes" id="UP000215335">
    <property type="component" value="Unassembled WGS sequence"/>
</dbReference>
<name>A0A232ELE3_9HYME</name>
<comment type="caution">
    <text evidence="2">The sequence shown here is derived from an EMBL/GenBank/DDBJ whole genome shotgun (WGS) entry which is preliminary data.</text>
</comment>
<organism evidence="2 3">
    <name type="scientific">Trichomalopsis sarcophagae</name>
    <dbReference type="NCBI Taxonomy" id="543379"/>
    <lineage>
        <taxon>Eukaryota</taxon>
        <taxon>Metazoa</taxon>
        <taxon>Ecdysozoa</taxon>
        <taxon>Arthropoda</taxon>
        <taxon>Hexapoda</taxon>
        <taxon>Insecta</taxon>
        <taxon>Pterygota</taxon>
        <taxon>Neoptera</taxon>
        <taxon>Endopterygota</taxon>
        <taxon>Hymenoptera</taxon>
        <taxon>Apocrita</taxon>
        <taxon>Proctotrupomorpha</taxon>
        <taxon>Chalcidoidea</taxon>
        <taxon>Pteromalidae</taxon>
        <taxon>Pteromalinae</taxon>
        <taxon>Trichomalopsis</taxon>
    </lineage>
</organism>
<protein>
    <submittedName>
        <fullName evidence="2">Uncharacterized protein</fullName>
    </submittedName>
</protein>
<evidence type="ECO:0000313" key="2">
    <source>
        <dbReference type="EMBL" id="OXU19138.1"/>
    </source>
</evidence>